<feature type="region of interest" description="Disordered" evidence="1">
    <location>
        <begin position="91"/>
        <end position="152"/>
    </location>
</feature>
<organism evidence="2 3">
    <name type="scientific">Psilocybe cf. subviscida</name>
    <dbReference type="NCBI Taxonomy" id="2480587"/>
    <lineage>
        <taxon>Eukaryota</taxon>
        <taxon>Fungi</taxon>
        <taxon>Dikarya</taxon>
        <taxon>Basidiomycota</taxon>
        <taxon>Agaricomycotina</taxon>
        <taxon>Agaricomycetes</taxon>
        <taxon>Agaricomycetidae</taxon>
        <taxon>Agaricales</taxon>
        <taxon>Agaricineae</taxon>
        <taxon>Strophariaceae</taxon>
        <taxon>Psilocybe</taxon>
    </lineage>
</organism>
<evidence type="ECO:0000313" key="3">
    <source>
        <dbReference type="Proteomes" id="UP000567179"/>
    </source>
</evidence>
<keyword evidence="3" id="KW-1185">Reference proteome</keyword>
<dbReference type="EMBL" id="JAACJJ010000014">
    <property type="protein sequence ID" value="KAF5326903.1"/>
    <property type="molecule type" value="Genomic_DNA"/>
</dbReference>
<accession>A0A8H5BQV4</accession>
<reference evidence="2 3" key="1">
    <citation type="journal article" date="2020" name="ISME J.">
        <title>Uncovering the hidden diversity of litter-decomposition mechanisms in mushroom-forming fungi.</title>
        <authorList>
            <person name="Floudas D."/>
            <person name="Bentzer J."/>
            <person name="Ahren D."/>
            <person name="Johansson T."/>
            <person name="Persson P."/>
            <person name="Tunlid A."/>
        </authorList>
    </citation>
    <scope>NUCLEOTIDE SEQUENCE [LARGE SCALE GENOMIC DNA]</scope>
    <source>
        <strain evidence="2 3">CBS 101986</strain>
    </source>
</reference>
<gene>
    <name evidence="2" type="ORF">D9619_004353</name>
</gene>
<sequence>MLRSKRPLFFLGNYPGDGREPITEDDFRSEKVYRAPPVIDEVTRRPKVVFHLHEVVKVKHPITTRDPGGHVDSNVDTVVAPHRDESVDVVTREDIIPQSTGRSSKLENMGDSAMAEDDKRDREGSTHEDDTHKSSKIIYIERQSLDAASKKA</sequence>
<protein>
    <submittedName>
        <fullName evidence="2">Uncharacterized protein</fullName>
    </submittedName>
</protein>
<evidence type="ECO:0000256" key="1">
    <source>
        <dbReference type="SAM" id="MobiDB-lite"/>
    </source>
</evidence>
<name>A0A8H5BQV4_9AGAR</name>
<proteinExistence type="predicted"/>
<comment type="caution">
    <text evidence="2">The sequence shown here is derived from an EMBL/GenBank/DDBJ whole genome shotgun (WGS) entry which is preliminary data.</text>
</comment>
<dbReference type="AlphaFoldDB" id="A0A8H5BQV4"/>
<feature type="compositionally biased region" description="Basic and acidic residues" evidence="1">
    <location>
        <begin position="116"/>
        <end position="133"/>
    </location>
</feature>
<evidence type="ECO:0000313" key="2">
    <source>
        <dbReference type="EMBL" id="KAF5326903.1"/>
    </source>
</evidence>
<dbReference type="Proteomes" id="UP000567179">
    <property type="component" value="Unassembled WGS sequence"/>
</dbReference>